<evidence type="ECO:0000313" key="3">
    <source>
        <dbReference type="Proteomes" id="UP000693970"/>
    </source>
</evidence>
<keyword evidence="3" id="KW-1185">Reference proteome</keyword>
<evidence type="ECO:0000313" key="2">
    <source>
        <dbReference type="EMBL" id="KAG7370359.1"/>
    </source>
</evidence>
<name>A0A9K3LY87_9STRA</name>
<gene>
    <name evidence="2" type="ORF">IV203_028105</name>
</gene>
<evidence type="ECO:0000256" key="1">
    <source>
        <dbReference type="SAM" id="MobiDB-lite"/>
    </source>
</evidence>
<dbReference type="Proteomes" id="UP000693970">
    <property type="component" value="Unassembled WGS sequence"/>
</dbReference>
<feature type="region of interest" description="Disordered" evidence="1">
    <location>
        <begin position="93"/>
        <end position="112"/>
    </location>
</feature>
<reference evidence="2" key="2">
    <citation type="submission" date="2021-04" db="EMBL/GenBank/DDBJ databases">
        <authorList>
            <person name="Podell S."/>
        </authorList>
    </citation>
    <scope>NUCLEOTIDE SEQUENCE</scope>
    <source>
        <strain evidence="2">Hildebrandi</strain>
    </source>
</reference>
<organism evidence="2 3">
    <name type="scientific">Nitzschia inconspicua</name>
    <dbReference type="NCBI Taxonomy" id="303405"/>
    <lineage>
        <taxon>Eukaryota</taxon>
        <taxon>Sar</taxon>
        <taxon>Stramenopiles</taxon>
        <taxon>Ochrophyta</taxon>
        <taxon>Bacillariophyta</taxon>
        <taxon>Bacillariophyceae</taxon>
        <taxon>Bacillariophycidae</taxon>
        <taxon>Bacillariales</taxon>
        <taxon>Bacillariaceae</taxon>
        <taxon>Nitzschia</taxon>
    </lineage>
</organism>
<dbReference type="AlphaFoldDB" id="A0A9K3LY87"/>
<dbReference type="EMBL" id="JAGRRH010000005">
    <property type="protein sequence ID" value="KAG7370359.1"/>
    <property type="molecule type" value="Genomic_DNA"/>
</dbReference>
<sequence>MEGRGRQRHTICVRSEIVLIVPSYALFGTMQLFCGGDALSTNEEVTVTSNGVDKIVALEITWMIWLLDQRIPLFAKEWKLLVAKRAMGMPISTDSNARATHPSQLCHQRNCQ</sequence>
<comment type="caution">
    <text evidence="2">The sequence shown here is derived from an EMBL/GenBank/DDBJ whole genome shotgun (WGS) entry which is preliminary data.</text>
</comment>
<proteinExistence type="predicted"/>
<reference evidence="2" key="1">
    <citation type="journal article" date="2021" name="Sci. Rep.">
        <title>Diploid genomic architecture of Nitzschia inconspicua, an elite biomass production diatom.</title>
        <authorList>
            <person name="Oliver A."/>
            <person name="Podell S."/>
            <person name="Pinowska A."/>
            <person name="Traller J.C."/>
            <person name="Smith S.R."/>
            <person name="McClure R."/>
            <person name="Beliaev A."/>
            <person name="Bohutskyi P."/>
            <person name="Hill E.A."/>
            <person name="Rabines A."/>
            <person name="Zheng H."/>
            <person name="Allen L.Z."/>
            <person name="Kuo A."/>
            <person name="Grigoriev I.V."/>
            <person name="Allen A.E."/>
            <person name="Hazlebeck D."/>
            <person name="Allen E.E."/>
        </authorList>
    </citation>
    <scope>NUCLEOTIDE SEQUENCE</scope>
    <source>
        <strain evidence="2">Hildebrandi</strain>
    </source>
</reference>
<accession>A0A9K3LY87</accession>
<protein>
    <submittedName>
        <fullName evidence="2">Uncharacterized protein</fullName>
    </submittedName>
</protein>